<evidence type="ECO:0000259" key="3">
    <source>
        <dbReference type="Pfam" id="PF23282"/>
    </source>
</evidence>
<dbReference type="InterPro" id="IPR058192">
    <property type="entry name" value="WHD_ROQ1-like"/>
</dbReference>
<name>A0ABM1QKN3_CAMSA</name>
<dbReference type="SUPFAM" id="SSF46785">
    <property type="entry name" value="Winged helix' DNA-binding domain"/>
    <property type="match status" value="1"/>
</dbReference>
<accession>A0ABM1QKN3</accession>
<evidence type="ECO:0000256" key="1">
    <source>
        <dbReference type="ARBA" id="ARBA00022614"/>
    </source>
</evidence>
<dbReference type="RefSeq" id="XP_019087321.1">
    <property type="nucleotide sequence ID" value="XM_019231776.1"/>
</dbReference>
<dbReference type="SUPFAM" id="SSF52058">
    <property type="entry name" value="L domain-like"/>
    <property type="match status" value="1"/>
</dbReference>
<sequence length="394" mass="45261">MSKEEWIKALPRLRTSLNGKIEKVLEVCYDGLDEEDKAIFLHNACLFNGEKVDRVKQLLAKRALDAEFGLKVLVDRSLIHICADRYIVMHCLLQQLVKKLLGINVLMTPGHGTEIVLGISLDMSEIEDQVYISENAFKKMPNLQFLRLYKNFLDDAVKLYLPQGLDYLPRKLRLLHWDSYPIKCMPSKFCLEYLVELTMRESKLEKLWEGIQPLTSLKYMDLSASTNIEDIPNLLRATNLEKLYLRSCENMVTVPSSAIQNLDKLKVLDMSCCIKLKNLPTNINLESLSVLNLRGCSRLKTFPLISTHIQFMSLGETAIEKVPSLIKLCSRLVSMEMAGCKNLKILTSFPTSMEIVDISWTGVEVIDLEHMHIEHMRKPYVCVFENRCYSPILR</sequence>
<proteinExistence type="predicted"/>
<feature type="domain" description="Disease resistance protein Roq1-like winged-helix" evidence="3">
    <location>
        <begin position="34"/>
        <end position="97"/>
    </location>
</feature>
<dbReference type="PANTHER" id="PTHR11017">
    <property type="entry name" value="LEUCINE-RICH REPEAT-CONTAINING PROTEIN"/>
    <property type="match status" value="1"/>
</dbReference>
<dbReference type="InterPro" id="IPR011713">
    <property type="entry name" value="Leu-rich_rpt_3"/>
</dbReference>
<reference evidence="5" key="2">
    <citation type="submission" date="2025-08" db="UniProtKB">
        <authorList>
            <consortium name="RefSeq"/>
        </authorList>
    </citation>
    <scope>IDENTIFICATION</scope>
    <source>
        <tissue evidence="5">Leaf</tissue>
    </source>
</reference>
<protein>
    <submittedName>
        <fullName evidence="5">Disease resistance protein At4g11170</fullName>
    </submittedName>
</protein>
<keyword evidence="1" id="KW-0433">Leucine-rich repeat</keyword>
<evidence type="ECO:0000313" key="4">
    <source>
        <dbReference type="Proteomes" id="UP000694864"/>
    </source>
</evidence>
<organism evidence="4 5">
    <name type="scientific">Camelina sativa</name>
    <name type="common">False flax</name>
    <name type="synonym">Myagrum sativum</name>
    <dbReference type="NCBI Taxonomy" id="90675"/>
    <lineage>
        <taxon>Eukaryota</taxon>
        <taxon>Viridiplantae</taxon>
        <taxon>Streptophyta</taxon>
        <taxon>Embryophyta</taxon>
        <taxon>Tracheophyta</taxon>
        <taxon>Spermatophyta</taxon>
        <taxon>Magnoliopsida</taxon>
        <taxon>eudicotyledons</taxon>
        <taxon>Gunneridae</taxon>
        <taxon>Pentapetalae</taxon>
        <taxon>rosids</taxon>
        <taxon>malvids</taxon>
        <taxon>Brassicales</taxon>
        <taxon>Brassicaceae</taxon>
        <taxon>Camelineae</taxon>
        <taxon>Camelina</taxon>
    </lineage>
</organism>
<dbReference type="PANTHER" id="PTHR11017:SF569">
    <property type="entry name" value="DISEASE RESISTANCE PROTEIN"/>
    <property type="match status" value="1"/>
</dbReference>
<dbReference type="InterPro" id="IPR044974">
    <property type="entry name" value="Disease_R_plants"/>
</dbReference>
<dbReference type="Pfam" id="PF07725">
    <property type="entry name" value="LRR_3"/>
    <property type="match status" value="1"/>
</dbReference>
<dbReference type="InterPro" id="IPR032675">
    <property type="entry name" value="LRR_dom_sf"/>
</dbReference>
<gene>
    <name evidence="5" type="primary">LOC104727699</name>
</gene>
<dbReference type="InterPro" id="IPR036390">
    <property type="entry name" value="WH_DNA-bd_sf"/>
</dbReference>
<dbReference type="GeneID" id="104727699"/>
<dbReference type="Gene3D" id="3.80.10.10">
    <property type="entry name" value="Ribonuclease Inhibitor"/>
    <property type="match status" value="2"/>
</dbReference>
<dbReference type="Pfam" id="PF23282">
    <property type="entry name" value="WHD_ROQ1"/>
    <property type="match status" value="1"/>
</dbReference>
<keyword evidence="2" id="KW-0677">Repeat</keyword>
<evidence type="ECO:0000256" key="2">
    <source>
        <dbReference type="ARBA" id="ARBA00022737"/>
    </source>
</evidence>
<dbReference type="Proteomes" id="UP000694864">
    <property type="component" value="Chromosome 11"/>
</dbReference>
<reference evidence="4" key="1">
    <citation type="journal article" date="2014" name="Nat. Commun.">
        <title>The emerging biofuel crop Camelina sativa retains a highly undifferentiated hexaploid genome structure.</title>
        <authorList>
            <person name="Kagale S."/>
            <person name="Koh C."/>
            <person name="Nixon J."/>
            <person name="Bollina V."/>
            <person name="Clarke W.E."/>
            <person name="Tuteja R."/>
            <person name="Spillane C."/>
            <person name="Robinson S.J."/>
            <person name="Links M.G."/>
            <person name="Clarke C."/>
            <person name="Higgins E.E."/>
            <person name="Huebert T."/>
            <person name="Sharpe A.G."/>
            <person name="Parkin I.A."/>
        </authorList>
    </citation>
    <scope>NUCLEOTIDE SEQUENCE [LARGE SCALE GENOMIC DNA]</scope>
    <source>
        <strain evidence="4">cv. DH55</strain>
    </source>
</reference>
<keyword evidence="4" id="KW-1185">Reference proteome</keyword>
<evidence type="ECO:0000313" key="5">
    <source>
        <dbReference type="RefSeq" id="XP_019087321.1"/>
    </source>
</evidence>